<name>A0ABV6HV65_9PAST</name>
<evidence type="ECO:0000256" key="3">
    <source>
        <dbReference type="ARBA" id="ARBA00022679"/>
    </source>
</evidence>
<keyword evidence="8" id="KW-0269">Exonuclease</keyword>
<dbReference type="Gene3D" id="3.30.70.270">
    <property type="match status" value="1"/>
</dbReference>
<dbReference type="InterPro" id="IPR052117">
    <property type="entry name" value="Cas10/Csm1_subtype-III-A"/>
</dbReference>
<reference evidence="13 14" key="1">
    <citation type="submission" date="2024-09" db="EMBL/GenBank/DDBJ databases">
        <authorList>
            <person name="Sun Q."/>
            <person name="Mori K."/>
        </authorList>
    </citation>
    <scope>NUCLEOTIDE SEQUENCE [LARGE SCALE GENOMIC DNA]</scope>
    <source>
        <strain evidence="13 14">CCM 7538</strain>
    </source>
</reference>
<dbReference type="EMBL" id="JBHLWA010000017">
    <property type="protein sequence ID" value="MFC0322771.1"/>
    <property type="molecule type" value="Genomic_DNA"/>
</dbReference>
<keyword evidence="3" id="KW-0808">Transferase</keyword>
<dbReference type="PANTHER" id="PTHR36528:SF1">
    <property type="entry name" value="CRISPR SYSTEM SINGLE-STRAND-SPECIFIC DEOXYRIBONUCLEASE CAS10_CSM1 (SUBTYPE III-A)"/>
    <property type="match status" value="1"/>
</dbReference>
<evidence type="ECO:0000256" key="1">
    <source>
        <dbReference type="ARBA" id="ARBA00005700"/>
    </source>
</evidence>
<dbReference type="Pfam" id="PF22335">
    <property type="entry name" value="Cas10-Cmr2_palm2"/>
    <property type="match status" value="1"/>
</dbReference>
<proteinExistence type="inferred from homology"/>
<evidence type="ECO:0000256" key="5">
    <source>
        <dbReference type="ARBA" id="ARBA00022741"/>
    </source>
</evidence>
<keyword evidence="7" id="KW-0378">Hydrolase</keyword>
<dbReference type="InterPro" id="IPR000160">
    <property type="entry name" value="GGDEF_dom"/>
</dbReference>
<keyword evidence="9" id="KW-0067">ATP-binding</keyword>
<dbReference type="NCBIfam" id="TIGR02578">
    <property type="entry name" value="cas_TM1811_Csm1"/>
    <property type="match status" value="1"/>
</dbReference>
<organism evidence="13 14">
    <name type="scientific">Gallibacterium melopsittaci</name>
    <dbReference type="NCBI Taxonomy" id="516063"/>
    <lineage>
        <taxon>Bacteria</taxon>
        <taxon>Pseudomonadati</taxon>
        <taxon>Pseudomonadota</taxon>
        <taxon>Gammaproteobacteria</taxon>
        <taxon>Pasteurellales</taxon>
        <taxon>Pasteurellaceae</taxon>
        <taxon>Gallibacterium</taxon>
    </lineage>
</organism>
<dbReference type="InterPro" id="IPR043128">
    <property type="entry name" value="Rev_trsase/Diguanyl_cyclase"/>
</dbReference>
<protein>
    <recommendedName>
        <fullName evidence="2">CRISPR system single-strand-specific deoxyribonuclease Cas10/Csm1 (subtype III-A)</fullName>
    </recommendedName>
    <alternativeName>
        <fullName evidence="11">Cyclic oligoadenylate synthase</fullName>
    </alternativeName>
</protein>
<comment type="similarity">
    <text evidence="1">Belongs to the CRISPR-associated Cas10/Csm1 family.</text>
</comment>
<keyword evidence="14" id="KW-1185">Reference proteome</keyword>
<evidence type="ECO:0000313" key="14">
    <source>
        <dbReference type="Proteomes" id="UP001589769"/>
    </source>
</evidence>
<gene>
    <name evidence="13" type="primary">cas10</name>
    <name evidence="13" type="ORF">ACFFHT_04235</name>
</gene>
<evidence type="ECO:0000256" key="11">
    <source>
        <dbReference type="ARBA" id="ARBA00032922"/>
    </source>
</evidence>
<accession>A0ABV6HV65</accession>
<keyword evidence="4" id="KW-0540">Nuclease</keyword>
<sequence>MSVTQSCQIAFSCLYKGLKAAAPEIINQLQNYLPTEFKSNISALSDEVFNKAIKLAFNADMSSQQKYHALSSLFEHIHIENNKTDTHISHYFYSAAPLSAESIFPKERKLDSNEDIWQIFIQQLNKIPQSHKQNLPLWLDHFDTALQCFTSNIPSQYQQDISLYDQLKTITALATSLALSQSDSNKPLLLIQGDFFGIQDFIFSDGSETNKQAAKILRGRSFQVSLFTELAALKILETCELPSTSQLMNAAGKFLIIAPNTDEIKQKINQVQAELNQWFIKHTYGLVGLGLAMKAISQADFSTTNFSSLMKALFQELEWTKLQRLDLTESTISVQNVEYPFGVCPYNKYFPAREKKEEEKIEKRASLISADQIAIGKNLVTKHRIIVCNENADIYQNQATQLLHLPIFGYRVIFTDTEEITGKFSAPAKALQIKRLWDFELPKNTQQEIWNGYARRYINAYIPYFDNDQLVDKEKYKNVEEDGEKYAIKTFDYLACEDRQVLDEHTGYVGQAALMTLKGDVDNLGTIFQKGLEKANFAKMSALSRQMNQFFSLWLPAYCAEHNPNMYTVFAGGDDFFLIGPWYSTQKLAFDMQAYFKRYVAKNSDIHFSAGLVMTKVGVPVPRMGEMAEDALEQAKAVEGKNAVTLYQMPLSWMNAITLNELEREIKRLAQEYKISTSYLYSLIHLAKQSASENLEDTMWRSRFYYRTARYVVDKLNKEKRERALTEVTHSLGHLGIERYKAHFIIPLFNYFYLNRK</sequence>
<evidence type="ECO:0000256" key="4">
    <source>
        <dbReference type="ARBA" id="ARBA00022722"/>
    </source>
</evidence>
<dbReference type="InterPro" id="IPR041062">
    <property type="entry name" value="Csm1_B"/>
</dbReference>
<evidence type="ECO:0000256" key="8">
    <source>
        <dbReference type="ARBA" id="ARBA00022839"/>
    </source>
</evidence>
<evidence type="ECO:0000313" key="13">
    <source>
        <dbReference type="EMBL" id="MFC0322771.1"/>
    </source>
</evidence>
<dbReference type="PROSITE" id="PS50887">
    <property type="entry name" value="GGDEF"/>
    <property type="match status" value="1"/>
</dbReference>
<evidence type="ECO:0000259" key="12">
    <source>
        <dbReference type="PROSITE" id="PS50887"/>
    </source>
</evidence>
<dbReference type="RefSeq" id="WP_382373773.1">
    <property type="nucleotide sequence ID" value="NZ_JBHLWA010000017.1"/>
</dbReference>
<dbReference type="InterPro" id="IPR013408">
    <property type="entry name" value="Cas10/Csm1"/>
</dbReference>
<evidence type="ECO:0000256" key="9">
    <source>
        <dbReference type="ARBA" id="ARBA00022840"/>
    </source>
</evidence>
<comment type="caution">
    <text evidence="13">The sequence shown here is derived from an EMBL/GenBank/DDBJ whole genome shotgun (WGS) entry which is preliminary data.</text>
</comment>
<keyword evidence="5" id="KW-0547">Nucleotide-binding</keyword>
<dbReference type="Pfam" id="PF18211">
    <property type="entry name" value="Csm1_B"/>
    <property type="match status" value="1"/>
</dbReference>
<keyword evidence="6" id="KW-0255">Endonuclease</keyword>
<evidence type="ECO:0000256" key="10">
    <source>
        <dbReference type="ARBA" id="ARBA00023118"/>
    </source>
</evidence>
<evidence type="ECO:0000256" key="2">
    <source>
        <dbReference type="ARBA" id="ARBA00014333"/>
    </source>
</evidence>
<feature type="domain" description="GGDEF" evidence="12">
    <location>
        <begin position="512"/>
        <end position="649"/>
    </location>
</feature>
<dbReference type="InterPro" id="IPR054767">
    <property type="entry name" value="Cas10-Cmr2_palm2"/>
</dbReference>
<keyword evidence="10" id="KW-0051">Antiviral defense</keyword>
<evidence type="ECO:0000256" key="7">
    <source>
        <dbReference type="ARBA" id="ARBA00022801"/>
    </source>
</evidence>
<dbReference type="Proteomes" id="UP001589769">
    <property type="component" value="Unassembled WGS sequence"/>
</dbReference>
<dbReference type="PANTHER" id="PTHR36528">
    <property type="entry name" value="CRISPR SYSTEM SINGLE-STRAND-SPECIFIC DEOXYRIBONUCLEASE CAS10/CSM1 (SUBTYPE III-A)"/>
    <property type="match status" value="1"/>
</dbReference>
<evidence type="ECO:0000256" key="6">
    <source>
        <dbReference type="ARBA" id="ARBA00022759"/>
    </source>
</evidence>